<evidence type="ECO:0000313" key="1">
    <source>
        <dbReference type="EMBL" id="MCR2043432.1"/>
    </source>
</evidence>
<dbReference type="InterPro" id="IPR007530">
    <property type="entry name" value="Aminoglycoside_adenylylTfrase"/>
</dbReference>
<gene>
    <name evidence="1" type="ORF">NSA23_04795</name>
</gene>
<sequence length="130" mass="15463">MVSTYVSKGLCHKEILFAAEHLNFHVHPNLLQMMAWKTGIETDFSLSIGKSYKYMDKYVSKDVWERLMVTYKNSSYEEMWKALFECHSLFREASKFVAQKLEYDYPDYDENVIAYIESLNVFSNINDEKR</sequence>
<dbReference type="Gene3D" id="1.20.120.330">
    <property type="entry name" value="Nucleotidyltransferases domain 2"/>
    <property type="match status" value="1"/>
</dbReference>
<dbReference type="Pfam" id="PF04439">
    <property type="entry name" value="Adenyl_transf"/>
    <property type="match status" value="1"/>
</dbReference>
<name>A0A9X2MEC4_9FIRM</name>
<dbReference type="EMBL" id="JANJZL010000002">
    <property type="protein sequence ID" value="MCR2043432.1"/>
    <property type="molecule type" value="Genomic_DNA"/>
</dbReference>
<dbReference type="RefSeq" id="WP_050069721.1">
    <property type="nucleotide sequence ID" value="NZ_CABKTM010000013.1"/>
</dbReference>
<comment type="caution">
    <text evidence="1">The sequence shown here is derived from an EMBL/GenBank/DDBJ whole genome shotgun (WGS) entry which is preliminary data.</text>
</comment>
<accession>A0A9X2MEC4</accession>
<evidence type="ECO:0000313" key="2">
    <source>
        <dbReference type="Proteomes" id="UP001142078"/>
    </source>
</evidence>
<dbReference type="SUPFAM" id="SSF81631">
    <property type="entry name" value="PAP/OAS1 substrate-binding domain"/>
    <property type="match status" value="1"/>
</dbReference>
<organism evidence="1 2">
    <name type="scientific">Anaerosalibacter massiliensis</name>
    <dbReference type="NCBI Taxonomy" id="1347392"/>
    <lineage>
        <taxon>Bacteria</taxon>
        <taxon>Bacillati</taxon>
        <taxon>Bacillota</taxon>
        <taxon>Tissierellia</taxon>
        <taxon>Tissierellales</taxon>
        <taxon>Sporanaerobacteraceae</taxon>
        <taxon>Anaerosalibacter</taxon>
    </lineage>
</organism>
<keyword evidence="2" id="KW-1185">Reference proteome</keyword>
<dbReference type="Proteomes" id="UP001142078">
    <property type="component" value="Unassembled WGS sequence"/>
</dbReference>
<dbReference type="AlphaFoldDB" id="A0A9X2MEC4"/>
<dbReference type="OrthoDB" id="9776406at2"/>
<proteinExistence type="predicted"/>
<protein>
    <submittedName>
        <fullName evidence="1">Aminoglycoside 6-adenylyltransferase</fullName>
    </submittedName>
</protein>
<reference evidence="1" key="1">
    <citation type="submission" date="2022-07" db="EMBL/GenBank/DDBJ databases">
        <title>Enhanced cultured diversity of the mouse gut microbiota enables custom-made synthetic communities.</title>
        <authorList>
            <person name="Afrizal A."/>
        </authorList>
    </citation>
    <scope>NUCLEOTIDE SEQUENCE</scope>
    <source>
        <strain evidence="1">DSM 29482</strain>
    </source>
</reference>